<dbReference type="PANTHER" id="PTHR23185:SF0">
    <property type="entry name" value="PROTEIN VIRILIZER HOMOLOG"/>
    <property type="match status" value="1"/>
</dbReference>
<dbReference type="GO" id="GO:0036396">
    <property type="term" value="C:RNA N6-methyladenosine methyltransferase complex"/>
    <property type="evidence" value="ECO:0007669"/>
    <property type="project" value="TreeGrafter"/>
</dbReference>
<dbReference type="GO" id="GO:0003723">
    <property type="term" value="F:RNA binding"/>
    <property type="evidence" value="ECO:0007669"/>
    <property type="project" value="TreeGrafter"/>
</dbReference>
<name>A0AAN8ZXP3_HALRR</name>
<accession>A0AAN8ZXP3</accession>
<protein>
    <submittedName>
        <fullName evidence="1">Uncharacterized protein</fullName>
    </submittedName>
</protein>
<dbReference type="InterPro" id="IPR026736">
    <property type="entry name" value="Virilizer"/>
</dbReference>
<evidence type="ECO:0000313" key="1">
    <source>
        <dbReference type="EMBL" id="KAK7060093.1"/>
    </source>
</evidence>
<gene>
    <name evidence="1" type="ORF">SK128_024219</name>
</gene>
<comment type="caution">
    <text evidence="1">The sequence shown here is derived from an EMBL/GenBank/DDBJ whole genome shotgun (WGS) entry which is preliminary data.</text>
</comment>
<proteinExistence type="predicted"/>
<dbReference type="AlphaFoldDB" id="A0AAN8ZXP3"/>
<feature type="non-terminal residue" evidence="1">
    <location>
        <position position="1"/>
    </location>
</feature>
<feature type="non-terminal residue" evidence="1">
    <location>
        <position position="100"/>
    </location>
</feature>
<dbReference type="EMBL" id="JAXCGZ010021079">
    <property type="protein sequence ID" value="KAK7060093.1"/>
    <property type="molecule type" value="Genomic_DNA"/>
</dbReference>
<organism evidence="1 2">
    <name type="scientific">Halocaridina rubra</name>
    <name type="common">Hawaiian red shrimp</name>
    <dbReference type="NCBI Taxonomy" id="373956"/>
    <lineage>
        <taxon>Eukaryota</taxon>
        <taxon>Metazoa</taxon>
        <taxon>Ecdysozoa</taxon>
        <taxon>Arthropoda</taxon>
        <taxon>Crustacea</taxon>
        <taxon>Multicrustacea</taxon>
        <taxon>Malacostraca</taxon>
        <taxon>Eumalacostraca</taxon>
        <taxon>Eucarida</taxon>
        <taxon>Decapoda</taxon>
        <taxon>Pleocyemata</taxon>
        <taxon>Caridea</taxon>
        <taxon>Atyoidea</taxon>
        <taxon>Atyidae</taxon>
        <taxon>Halocaridina</taxon>
    </lineage>
</organism>
<dbReference type="Proteomes" id="UP001381693">
    <property type="component" value="Unassembled WGS sequence"/>
</dbReference>
<evidence type="ECO:0000313" key="2">
    <source>
        <dbReference type="Proteomes" id="UP001381693"/>
    </source>
</evidence>
<sequence>IRHIKAAVRLTHLMLQCSCEVTKLLLNRNIVEKLHKLYYQPHMALSIKLLILKTLDAIIRTPLGLKYFVGKADEEGDKRDKNCYELVFEMLSGLKQTRAK</sequence>
<dbReference type="PANTHER" id="PTHR23185">
    <property type="entry name" value="PROTEIN VIRILIZER HOMOLOG"/>
    <property type="match status" value="1"/>
</dbReference>
<keyword evidence="2" id="KW-1185">Reference proteome</keyword>
<reference evidence="1 2" key="1">
    <citation type="submission" date="2023-11" db="EMBL/GenBank/DDBJ databases">
        <title>Halocaridina rubra genome assembly.</title>
        <authorList>
            <person name="Smith C."/>
        </authorList>
    </citation>
    <scope>NUCLEOTIDE SEQUENCE [LARGE SCALE GENOMIC DNA]</scope>
    <source>
        <strain evidence="1">EP-1</strain>
        <tissue evidence="1">Whole</tissue>
    </source>
</reference>